<proteinExistence type="inferred from homology"/>
<feature type="binding site" evidence="8">
    <location>
        <position position="211"/>
    </location>
    <ligand>
        <name>Zn(2+)</name>
        <dbReference type="ChEBI" id="CHEBI:29105"/>
        <label>1</label>
        <note>catalytic</note>
    </ligand>
</feature>
<comment type="cofactor">
    <cofactor evidence="8">
        <name>Zn(2+)</name>
        <dbReference type="ChEBI" id="CHEBI:29105"/>
    </cofactor>
    <text evidence="8">Binds 2 Zn(2+) ions.</text>
</comment>
<evidence type="ECO:0000313" key="9">
    <source>
        <dbReference type="EMBL" id="SFP24999.1"/>
    </source>
</evidence>
<feature type="binding site" evidence="8">
    <location>
        <position position="140"/>
    </location>
    <ligand>
        <name>Zn(2+)</name>
        <dbReference type="ChEBI" id="CHEBI:29105"/>
        <label>1</label>
        <note>catalytic</note>
    </ligand>
</feature>
<accession>A0A1I5NT49</accession>
<protein>
    <recommendedName>
        <fullName evidence="8">Ribonuclease Z</fullName>
        <shortName evidence="8">RNase Z</shortName>
        <ecNumber evidence="8">3.1.26.11</ecNumber>
    </recommendedName>
    <alternativeName>
        <fullName evidence="8">tRNA 3 endonuclease</fullName>
    </alternativeName>
    <alternativeName>
        <fullName evidence="8">tRNase Z</fullName>
    </alternativeName>
</protein>
<keyword evidence="4 8" id="KW-0479">Metal-binding</keyword>
<keyword evidence="10" id="KW-1185">Reference proteome</keyword>
<dbReference type="GO" id="GO:0042802">
    <property type="term" value="F:identical protein binding"/>
    <property type="evidence" value="ECO:0007669"/>
    <property type="project" value="UniProtKB-ARBA"/>
</dbReference>
<dbReference type="Proteomes" id="UP000199227">
    <property type="component" value="Unassembled WGS sequence"/>
</dbReference>
<dbReference type="EC" id="3.1.26.11" evidence="8"/>
<dbReference type="NCBIfam" id="TIGR02651">
    <property type="entry name" value="RNase_Z"/>
    <property type="match status" value="1"/>
</dbReference>
<dbReference type="GO" id="GO:0008270">
    <property type="term" value="F:zinc ion binding"/>
    <property type="evidence" value="ECO:0007669"/>
    <property type="project" value="UniProtKB-UniRule"/>
</dbReference>
<dbReference type="EMBL" id="FOXB01000012">
    <property type="protein sequence ID" value="SFP24999.1"/>
    <property type="molecule type" value="Genomic_DNA"/>
</dbReference>
<feature type="binding site" evidence="8">
    <location>
        <position position="211"/>
    </location>
    <ligand>
        <name>Zn(2+)</name>
        <dbReference type="ChEBI" id="CHEBI:29105"/>
        <label>2</label>
        <note>catalytic</note>
    </ligand>
</feature>
<evidence type="ECO:0000256" key="2">
    <source>
        <dbReference type="ARBA" id="ARBA00022694"/>
    </source>
</evidence>
<organism evidence="9 10">
    <name type="scientific">Hydrogenimonas thermophila</name>
    <dbReference type="NCBI Taxonomy" id="223786"/>
    <lineage>
        <taxon>Bacteria</taxon>
        <taxon>Pseudomonadati</taxon>
        <taxon>Campylobacterota</taxon>
        <taxon>Epsilonproteobacteria</taxon>
        <taxon>Campylobacterales</taxon>
        <taxon>Hydrogenimonadaceae</taxon>
        <taxon>Hydrogenimonas</taxon>
    </lineage>
</organism>
<feature type="binding site" evidence="8">
    <location>
        <position position="269"/>
    </location>
    <ligand>
        <name>Zn(2+)</name>
        <dbReference type="ChEBI" id="CHEBI:29105"/>
        <label>2</label>
        <note>catalytic</note>
    </ligand>
</feature>
<feature type="active site" description="Proton acceptor" evidence="8">
    <location>
        <position position="67"/>
    </location>
</feature>
<comment type="function">
    <text evidence="8">Zinc phosphodiesterase, which displays some tRNA 3'-processing endonuclease activity. Probably involved in tRNA maturation, by removing a 3'-trailer from precursor tRNA.</text>
</comment>
<reference evidence="9 10" key="1">
    <citation type="submission" date="2016-10" db="EMBL/GenBank/DDBJ databases">
        <authorList>
            <person name="de Groot N.N."/>
        </authorList>
    </citation>
    <scope>NUCLEOTIDE SEQUENCE [LARGE SCALE GENOMIC DNA]</scope>
    <source>
        <strain evidence="9 10">EP1-55-1</strain>
    </source>
</reference>
<evidence type="ECO:0000256" key="7">
    <source>
        <dbReference type="ARBA" id="ARBA00022833"/>
    </source>
</evidence>
<comment type="catalytic activity">
    <reaction evidence="8">
        <text>Endonucleolytic cleavage of RNA, removing extra 3' nucleotides from tRNA precursor, generating 3' termini of tRNAs. A 3'-hydroxy group is left at the tRNA terminus and a 5'-phosphoryl group is left at the trailer molecule.</text>
        <dbReference type="EC" id="3.1.26.11"/>
    </reaction>
</comment>
<dbReference type="InterPro" id="IPR036866">
    <property type="entry name" value="RibonucZ/Hydroxyglut_hydro"/>
</dbReference>
<dbReference type="PANTHER" id="PTHR46018:SF2">
    <property type="entry name" value="ZINC PHOSPHODIESTERASE ELAC PROTEIN 1"/>
    <property type="match status" value="1"/>
</dbReference>
<evidence type="ECO:0000256" key="6">
    <source>
        <dbReference type="ARBA" id="ARBA00022801"/>
    </source>
</evidence>
<dbReference type="OrthoDB" id="9800940at2"/>
<evidence type="ECO:0000256" key="8">
    <source>
        <dbReference type="HAMAP-Rule" id="MF_01818"/>
    </source>
</evidence>
<dbReference type="FunFam" id="3.60.15.10:FF:000002">
    <property type="entry name" value="Ribonuclease Z"/>
    <property type="match status" value="1"/>
</dbReference>
<feature type="binding site" evidence="8">
    <location>
        <position position="65"/>
    </location>
    <ligand>
        <name>Zn(2+)</name>
        <dbReference type="ChEBI" id="CHEBI:29105"/>
        <label>1</label>
        <note>catalytic</note>
    </ligand>
</feature>
<dbReference type="HAMAP" id="MF_01818">
    <property type="entry name" value="RNase_Z_BN"/>
    <property type="match status" value="1"/>
</dbReference>
<comment type="similarity">
    <text evidence="8">Belongs to the RNase Z family.</text>
</comment>
<evidence type="ECO:0000256" key="3">
    <source>
        <dbReference type="ARBA" id="ARBA00022722"/>
    </source>
</evidence>
<feature type="binding site" evidence="8">
    <location>
        <position position="63"/>
    </location>
    <ligand>
        <name>Zn(2+)</name>
        <dbReference type="ChEBI" id="CHEBI:29105"/>
        <label>1</label>
        <note>catalytic</note>
    </ligand>
</feature>
<dbReference type="GO" id="GO:0042781">
    <property type="term" value="F:3'-tRNA processing endoribonuclease activity"/>
    <property type="evidence" value="ECO:0007669"/>
    <property type="project" value="UniProtKB-UniRule"/>
</dbReference>
<dbReference type="Pfam" id="PF23023">
    <property type="entry name" value="Anti-Pycsar_Apyc1"/>
    <property type="match status" value="1"/>
</dbReference>
<feature type="binding site" evidence="8">
    <location>
        <position position="68"/>
    </location>
    <ligand>
        <name>Zn(2+)</name>
        <dbReference type="ChEBI" id="CHEBI:29105"/>
        <label>2</label>
        <note>catalytic</note>
    </ligand>
</feature>
<dbReference type="STRING" id="223786.SAMN05216234_1129"/>
<dbReference type="InterPro" id="IPR013471">
    <property type="entry name" value="RNase_Z/BN"/>
</dbReference>
<gene>
    <name evidence="8" type="primary">rnz</name>
    <name evidence="9" type="ORF">SAMN05216234_1129</name>
</gene>
<name>A0A1I5NT49_9BACT</name>
<dbReference type="CDD" id="cd07717">
    <property type="entry name" value="RNaseZ_ZiPD-like_MBL-fold"/>
    <property type="match status" value="1"/>
</dbReference>
<dbReference type="Gene3D" id="3.60.15.10">
    <property type="entry name" value="Ribonuclease Z/Hydroxyacylglutathione hydrolase-like"/>
    <property type="match status" value="1"/>
</dbReference>
<dbReference type="AlphaFoldDB" id="A0A1I5NT49"/>
<keyword evidence="7 8" id="KW-0862">Zinc</keyword>
<dbReference type="NCBIfam" id="NF000801">
    <property type="entry name" value="PRK00055.1-3"/>
    <property type="match status" value="1"/>
</dbReference>
<evidence type="ECO:0000256" key="4">
    <source>
        <dbReference type="ARBA" id="ARBA00022723"/>
    </source>
</evidence>
<evidence type="ECO:0000256" key="1">
    <source>
        <dbReference type="ARBA" id="ARBA00011738"/>
    </source>
</evidence>
<sequence>MNKIIFLGTSAGVPTKFRNVSALSLQPENSKEWFLFDCGEGTQHQILKSHLSPYNLSKIFITHLHGDHIYGLPGLLASRGMQQAKTELEIYGPAGIKEFIETVLKLSRLNLPFDLKIYEISNDMSIDFKQLSIDIVELSHSLTSYGFVLTFKDRPGKFNVEKARSMSIPEGPIYAKLKNLETVTLEDGRVIDGKEFLGDPIKGKRIAIGGDNDNPLLFSKYAPFDLMIHEATYTQNDFDNLPKKFQHTTAKQLATAAKKMGVKHLILNHISPRYDKDNRVSELLEEAKSYFTEKVEVAYDFMQVDF</sequence>
<keyword evidence="5 8" id="KW-0255">Endonuclease</keyword>
<keyword evidence="2 8" id="KW-0819">tRNA processing</keyword>
<evidence type="ECO:0000256" key="5">
    <source>
        <dbReference type="ARBA" id="ARBA00022759"/>
    </source>
</evidence>
<keyword evidence="6 8" id="KW-0378">Hydrolase</keyword>
<keyword evidence="3 8" id="KW-0540">Nuclease</keyword>
<dbReference type="PANTHER" id="PTHR46018">
    <property type="entry name" value="ZINC PHOSPHODIESTERASE ELAC PROTEIN 1"/>
    <property type="match status" value="1"/>
</dbReference>
<feature type="binding site" evidence="8">
    <location>
        <position position="67"/>
    </location>
    <ligand>
        <name>Zn(2+)</name>
        <dbReference type="ChEBI" id="CHEBI:29105"/>
        <label>2</label>
        <note>catalytic</note>
    </ligand>
</feature>
<comment type="subunit">
    <text evidence="1 8">Homodimer.</text>
</comment>
<dbReference type="SUPFAM" id="SSF56281">
    <property type="entry name" value="Metallo-hydrolase/oxidoreductase"/>
    <property type="match status" value="1"/>
</dbReference>
<dbReference type="RefSeq" id="WP_092911950.1">
    <property type="nucleotide sequence ID" value="NZ_FOXB01000012.1"/>
</dbReference>
<evidence type="ECO:0000313" key="10">
    <source>
        <dbReference type="Proteomes" id="UP000199227"/>
    </source>
</evidence>